<keyword evidence="16" id="KW-1185">Reference proteome</keyword>
<evidence type="ECO:0000256" key="6">
    <source>
        <dbReference type="ARBA" id="ARBA00023049"/>
    </source>
</evidence>
<keyword evidence="4 10" id="KW-0378">Hydrolase</keyword>
<evidence type="ECO:0000256" key="8">
    <source>
        <dbReference type="ARBA" id="ARBA00023157"/>
    </source>
</evidence>
<dbReference type="GO" id="GO:0004222">
    <property type="term" value="F:metalloendopeptidase activity"/>
    <property type="evidence" value="ECO:0007669"/>
    <property type="project" value="UniProtKB-UniRule"/>
</dbReference>
<evidence type="ECO:0000256" key="7">
    <source>
        <dbReference type="ARBA" id="ARBA00023145"/>
    </source>
</evidence>
<dbReference type="Gene3D" id="2.60.120.200">
    <property type="match status" value="1"/>
</dbReference>
<keyword evidence="6 10" id="KW-0482">Metalloprotease</keyword>
<evidence type="ECO:0000259" key="13">
    <source>
        <dbReference type="PROSITE" id="PS50060"/>
    </source>
</evidence>
<dbReference type="SUPFAM" id="SSF55486">
    <property type="entry name" value="Metalloproteases ('zincins'), catalytic domain"/>
    <property type="match status" value="1"/>
</dbReference>
<evidence type="ECO:0000256" key="4">
    <source>
        <dbReference type="ARBA" id="ARBA00022801"/>
    </source>
</evidence>
<dbReference type="InterPro" id="IPR001506">
    <property type="entry name" value="Peptidase_M12A"/>
</dbReference>
<reference evidence="15" key="2">
    <citation type="submission" date="2025-09" db="UniProtKB">
        <authorList>
            <consortium name="Ensembl"/>
        </authorList>
    </citation>
    <scope>IDENTIFICATION</scope>
</reference>
<evidence type="ECO:0000313" key="15">
    <source>
        <dbReference type="Ensembl" id="ENSKMAP00000016457.1"/>
    </source>
</evidence>
<dbReference type="GeneTree" id="ENSGT00950000183111"/>
<dbReference type="SMART" id="SM00137">
    <property type="entry name" value="MAM"/>
    <property type="match status" value="1"/>
</dbReference>
<evidence type="ECO:0000256" key="9">
    <source>
        <dbReference type="ARBA" id="ARBA00023180"/>
    </source>
</evidence>
<evidence type="ECO:0000256" key="2">
    <source>
        <dbReference type="ARBA" id="ARBA00022723"/>
    </source>
</evidence>
<evidence type="ECO:0000256" key="10">
    <source>
        <dbReference type="PROSITE-ProRule" id="PRU01211"/>
    </source>
</evidence>
<feature type="active site" evidence="10">
    <location>
        <position position="142"/>
    </location>
</feature>
<keyword evidence="1 10" id="KW-0645">Protease</keyword>
<keyword evidence="5 10" id="KW-0862">Zinc</keyword>
<dbReference type="InterPro" id="IPR008974">
    <property type="entry name" value="TRAF-like"/>
</dbReference>
<dbReference type="Proteomes" id="UP000264800">
    <property type="component" value="Unplaced"/>
</dbReference>
<dbReference type="PROSITE" id="PS51864">
    <property type="entry name" value="ASTACIN"/>
    <property type="match status" value="1"/>
</dbReference>
<comment type="cofactor">
    <cofactor evidence="10 11">
        <name>Zn(2+)</name>
        <dbReference type="ChEBI" id="CHEBI:29105"/>
    </cofactor>
    <text evidence="10 11">Binds 1 zinc ion per subunit.</text>
</comment>
<reference evidence="15" key="1">
    <citation type="submission" date="2025-08" db="UniProtKB">
        <authorList>
            <consortium name="Ensembl"/>
        </authorList>
    </citation>
    <scope>IDENTIFICATION</scope>
</reference>
<protein>
    <recommendedName>
        <fullName evidence="11">Metalloendopeptidase</fullName>
        <ecNumber evidence="11">3.4.24.-</ecNumber>
    </recommendedName>
</protein>
<dbReference type="FunFam" id="3.40.390.10:FF:000015">
    <property type="entry name" value="Meprin A subunit"/>
    <property type="match status" value="1"/>
</dbReference>
<dbReference type="InterPro" id="IPR002083">
    <property type="entry name" value="MATH/TRAF_dom"/>
</dbReference>
<dbReference type="OMA" id="TCIDFKQ"/>
<keyword evidence="7" id="KW-0865">Zymogen</keyword>
<dbReference type="OrthoDB" id="291007at2759"/>
<evidence type="ECO:0000259" key="14">
    <source>
        <dbReference type="PROSITE" id="PS51864"/>
    </source>
</evidence>
<keyword evidence="8" id="KW-1015">Disulfide bond</keyword>
<dbReference type="PROSITE" id="PS50060">
    <property type="entry name" value="MAM_2"/>
    <property type="match status" value="1"/>
</dbReference>
<evidence type="ECO:0000313" key="16">
    <source>
        <dbReference type="Proteomes" id="UP000264800"/>
    </source>
</evidence>
<dbReference type="InterPro" id="IPR000998">
    <property type="entry name" value="MAM_dom"/>
</dbReference>
<accession>A0A3Q3FVK1</accession>
<feature type="binding site" evidence="10">
    <location>
        <position position="141"/>
    </location>
    <ligand>
        <name>Zn(2+)</name>
        <dbReference type="ChEBI" id="CHEBI:29105"/>
        <note>catalytic</note>
    </ligand>
</feature>
<dbReference type="SUPFAM" id="SSF49599">
    <property type="entry name" value="TRAF domain-like"/>
    <property type="match status" value="1"/>
</dbReference>
<dbReference type="InterPro" id="IPR024079">
    <property type="entry name" value="MetalloPept_cat_dom_sf"/>
</dbReference>
<dbReference type="FunFam" id="2.60.210.10:FF:000009">
    <property type="entry name" value="Meprin A subunit"/>
    <property type="match status" value="1"/>
</dbReference>
<proteinExistence type="predicted"/>
<feature type="domain" description="Peptidase M12A" evidence="14">
    <location>
        <begin position="51"/>
        <end position="245"/>
    </location>
</feature>
<dbReference type="SMART" id="SM00235">
    <property type="entry name" value="ZnMc"/>
    <property type="match status" value="1"/>
</dbReference>
<dbReference type="KEGG" id="kmr:108235358"/>
<dbReference type="GO" id="GO:0006508">
    <property type="term" value="P:proteolysis"/>
    <property type="evidence" value="ECO:0007669"/>
    <property type="project" value="UniProtKB-KW"/>
</dbReference>
<dbReference type="Gene3D" id="2.60.210.10">
    <property type="entry name" value="Apoptosis, Tumor Necrosis Factor Receptor Associated Protein 2, Chain A"/>
    <property type="match status" value="1"/>
</dbReference>
<evidence type="ECO:0000256" key="5">
    <source>
        <dbReference type="ARBA" id="ARBA00022833"/>
    </source>
</evidence>
<comment type="caution">
    <text evidence="10">Lacks conserved residue(s) required for the propagation of feature annotation.</text>
</comment>
<keyword evidence="12" id="KW-1133">Transmembrane helix</keyword>
<dbReference type="GO" id="GO:0016020">
    <property type="term" value="C:membrane"/>
    <property type="evidence" value="ECO:0007669"/>
    <property type="project" value="InterPro"/>
</dbReference>
<dbReference type="CDD" id="cd06263">
    <property type="entry name" value="MAM"/>
    <property type="match status" value="1"/>
</dbReference>
<feature type="transmembrane region" description="Helical" evidence="12">
    <location>
        <begin position="636"/>
        <end position="659"/>
    </location>
</feature>
<dbReference type="InterPro" id="IPR006026">
    <property type="entry name" value="Peptidase_Metallo"/>
</dbReference>
<evidence type="ECO:0000256" key="3">
    <source>
        <dbReference type="ARBA" id="ARBA00022729"/>
    </source>
</evidence>
<keyword evidence="2 10" id="KW-0479">Metal-binding</keyword>
<dbReference type="PRINTS" id="PR00480">
    <property type="entry name" value="ASTACIN"/>
</dbReference>
<keyword evidence="9" id="KW-0325">Glycoprotein</keyword>
<evidence type="ECO:0000256" key="1">
    <source>
        <dbReference type="ARBA" id="ARBA00022670"/>
    </source>
</evidence>
<dbReference type="RefSeq" id="XP_017270792.1">
    <property type="nucleotide sequence ID" value="XM_017415303.3"/>
</dbReference>
<feature type="signal peptide" evidence="11">
    <location>
        <begin position="1"/>
        <end position="21"/>
    </location>
</feature>
<dbReference type="GeneID" id="108235358"/>
<dbReference type="PANTHER" id="PTHR10127:SF903">
    <property type="entry name" value="MEPRIN A SUBUNIT"/>
    <property type="match status" value="1"/>
</dbReference>
<dbReference type="Gene3D" id="3.40.390.10">
    <property type="entry name" value="Collagenase (Catalytic Domain)"/>
    <property type="match status" value="1"/>
</dbReference>
<dbReference type="Pfam" id="PF22486">
    <property type="entry name" value="MATH_2"/>
    <property type="match status" value="1"/>
</dbReference>
<dbReference type="SUPFAM" id="SSF49899">
    <property type="entry name" value="Concanavalin A-like lectins/glucanases"/>
    <property type="match status" value="1"/>
</dbReference>
<evidence type="ECO:0000256" key="12">
    <source>
        <dbReference type="SAM" id="Phobius"/>
    </source>
</evidence>
<organism evidence="15 16">
    <name type="scientific">Kryptolebias marmoratus</name>
    <name type="common">Mangrove killifish</name>
    <name type="synonym">Rivulus marmoratus</name>
    <dbReference type="NCBI Taxonomy" id="37003"/>
    <lineage>
        <taxon>Eukaryota</taxon>
        <taxon>Metazoa</taxon>
        <taxon>Chordata</taxon>
        <taxon>Craniata</taxon>
        <taxon>Vertebrata</taxon>
        <taxon>Euteleostomi</taxon>
        <taxon>Actinopterygii</taxon>
        <taxon>Neopterygii</taxon>
        <taxon>Teleostei</taxon>
        <taxon>Neoteleostei</taxon>
        <taxon>Acanthomorphata</taxon>
        <taxon>Ovalentaria</taxon>
        <taxon>Atherinomorphae</taxon>
        <taxon>Cyprinodontiformes</taxon>
        <taxon>Rivulidae</taxon>
        <taxon>Kryptolebias</taxon>
    </lineage>
</organism>
<dbReference type="InterPro" id="IPR013320">
    <property type="entry name" value="ConA-like_dom_sf"/>
</dbReference>
<keyword evidence="12" id="KW-0472">Membrane</keyword>
<name>A0A3Q3FVK1_KRYMA</name>
<dbReference type="PANTHER" id="PTHR10127">
    <property type="entry name" value="DISCOIDIN, CUB, EGF, LAMININ , AND ZINC METALLOPROTEASE DOMAIN CONTAINING"/>
    <property type="match status" value="1"/>
</dbReference>
<feature type="binding site" evidence="10">
    <location>
        <position position="151"/>
    </location>
    <ligand>
        <name>Zn(2+)</name>
        <dbReference type="ChEBI" id="CHEBI:29105"/>
        <note>catalytic</note>
    </ligand>
</feature>
<dbReference type="Ensembl" id="ENSKMAT00000016688.1">
    <property type="protein sequence ID" value="ENSKMAP00000016457.1"/>
    <property type="gene ID" value="ENSKMAG00000012292.1"/>
</dbReference>
<dbReference type="AlphaFoldDB" id="A0A3Q3FVK1"/>
<feature type="binding site" evidence="10">
    <location>
        <position position="145"/>
    </location>
    <ligand>
        <name>Zn(2+)</name>
        <dbReference type="ChEBI" id="CHEBI:29105"/>
        <note>catalytic</note>
    </ligand>
</feature>
<feature type="domain" description="MAM" evidence="13">
    <location>
        <begin position="252"/>
        <end position="425"/>
    </location>
</feature>
<dbReference type="Pfam" id="PF00629">
    <property type="entry name" value="MAM"/>
    <property type="match status" value="1"/>
</dbReference>
<dbReference type="GO" id="GO:0008270">
    <property type="term" value="F:zinc ion binding"/>
    <property type="evidence" value="ECO:0007669"/>
    <property type="project" value="UniProtKB-UniRule"/>
</dbReference>
<keyword evidence="3 11" id="KW-0732">Signal</keyword>
<feature type="chain" id="PRO_5018376209" description="Metalloendopeptidase" evidence="11">
    <location>
        <begin position="22"/>
        <end position="660"/>
    </location>
</feature>
<evidence type="ECO:0000256" key="11">
    <source>
        <dbReference type="RuleBase" id="RU361183"/>
    </source>
</evidence>
<dbReference type="Pfam" id="PF01400">
    <property type="entry name" value="Astacin"/>
    <property type="match status" value="1"/>
</dbReference>
<sequence>MKSYIFLVVNLIVSSAVSIRAQGVDIVDIVDETAEDLLDNDIREPPLSLRSSIVGGNDRWTSPVSYVLDQGLDLNAKGIILRAFDQFRIKSCIDFKPRDSENYYLSIQKLDGCWSYVGRVFANGQDLSIGAGCDSLATVEHEILHALGFHHEQSRYDRDDYVKIIFDNIKEENKHNFAKVGSEDSSTHGTLYDYLSVMHYGKDAFSNGKGSTIITIDPKYQNIIGQRLEMSHSDVQELNLLYKCNSAIAFMFYCDFSNGMCQMVQCSQSGTSWQVVTQVNGGPSSDHTTLPSGNGNNSQEVGYFIHASTASGQEGDSTQLETNIMSPKRECNVQCLQFYYYHSGDESDELNIWIREFQDEQDTTGTLRHMDQITGSLTSHWKLHHVSLNANKQFQVVFQVRKGAGSSTGGFSIDDINISETECPHVTLQIDDLKNRLTTSASGTIIYSPRQYSKEGYAFRVAVVLFQTYVGMYVQLLSGDNDDQLEWPCLKKQMTFQLLDQNPSIQLQMSKQWSFTTSQYHVTSSGTSLWSNPRQTGRGVFYENTELVYGGNLVGYRTFSTLEELQSKDFLKGGSAVFMFSFEDLTPLVNGNILPCPQIGPMSIANPSTSWNKGSCLSRISLDIITPSTTAVDKSVFGFSPGMVASPLLIILLALMFLIP</sequence>
<keyword evidence="12" id="KW-0812">Transmembrane</keyword>
<dbReference type="EC" id="3.4.24.-" evidence="11"/>